<reference evidence="5 6" key="1">
    <citation type="submission" date="2016-08" db="EMBL/GenBank/DDBJ databases">
        <title>New Insights into Marine Group III Euryarchaeota, from dark to light.</title>
        <authorList>
            <person name="Haro-Moreno J.M."/>
            <person name="Rodriguez-Valera F."/>
            <person name="Lopez-Garcia P."/>
            <person name="Moreira D."/>
            <person name="Martin-Cuadrado A.B."/>
        </authorList>
    </citation>
    <scope>NUCLEOTIDE SEQUENCE [LARGE SCALE GENOMIC DNA]</scope>
    <source>
        <strain evidence="5">CG-Epi1</strain>
    </source>
</reference>
<dbReference type="Proteomes" id="UP000183080">
    <property type="component" value="Unassembled WGS sequence"/>
</dbReference>
<dbReference type="Pfam" id="PF00676">
    <property type="entry name" value="E1_dh"/>
    <property type="match status" value="1"/>
</dbReference>
<dbReference type="STRING" id="1888995.BD935_03155"/>
<proteinExistence type="predicted"/>
<feature type="domain" description="2-oxoisovalerate dehydrogenase E1 alpha subunit N-terminal" evidence="4">
    <location>
        <begin position="8"/>
        <end position="44"/>
    </location>
</feature>
<evidence type="ECO:0000256" key="1">
    <source>
        <dbReference type="ARBA" id="ARBA00023002"/>
    </source>
</evidence>
<dbReference type="EMBL" id="MIZA01000025">
    <property type="protein sequence ID" value="OIR16105.1"/>
    <property type="molecule type" value="Genomic_DNA"/>
</dbReference>
<gene>
    <name evidence="5" type="ORF">BD935_03155</name>
</gene>
<evidence type="ECO:0000259" key="4">
    <source>
        <dbReference type="Pfam" id="PF12573"/>
    </source>
</evidence>
<organism evidence="5 6">
    <name type="scientific">Marine Group III euryarchaeote CG-Epi1</name>
    <dbReference type="NCBI Taxonomy" id="1888995"/>
    <lineage>
        <taxon>Archaea</taxon>
        <taxon>Methanobacteriati</taxon>
        <taxon>Thermoplasmatota</taxon>
        <taxon>Thermoplasmata</taxon>
        <taxon>Candidatus Thermoprofundales</taxon>
    </lineage>
</organism>
<evidence type="ECO:0000313" key="5">
    <source>
        <dbReference type="EMBL" id="OIR16105.1"/>
    </source>
</evidence>
<dbReference type="InterPro" id="IPR001017">
    <property type="entry name" value="DH_E1"/>
</dbReference>
<name>A0A1J5T5E4_9ARCH</name>
<dbReference type="Gene3D" id="3.40.50.970">
    <property type="match status" value="1"/>
</dbReference>
<feature type="domain" description="Dehydrogenase E1 component" evidence="3">
    <location>
        <begin position="81"/>
        <end position="376"/>
    </location>
</feature>
<keyword evidence="1" id="KW-0560">Oxidoreductase</keyword>
<sequence length="408" mass="45942">MSKKGKTLFVPDAPFRPGDKPDFSNLNLPEAGSSDKPEISVDPSEIRDLAFGLVRVLDDDHKAVGSWDPNLKPSVLKEGLRHMTLLRIFDDRMLTMQRQGKLSFYMKSLGEEAVAIAQGMALRSDDILFPSYRQPGLQFVRGRNLVDMICHCITNSKDNVKGRQMPVHYSWKEGNLVSISSPVGTQFPQAVGCAMASAYKGEDNVSISWLGDGTAAEGDFHYALNFASVYKAPVILNVVNNQWAISTHRNFSSGEATFASRGIAYDMPSIRVDGNDFLALYSVTNWAAERARKGEGATFIEVFTYRAEAHSTSDDPTRYRPKDEWKSWPLGDPLERLKLHLIELGEWSKTDQNKLEKELDELVIKSYKEAEKYGTLNEGPWASEETLFEDVYKKPPRHLRKQRQELGI</sequence>
<dbReference type="GO" id="GO:0016624">
    <property type="term" value="F:oxidoreductase activity, acting on the aldehyde or oxo group of donors, disulfide as acceptor"/>
    <property type="evidence" value="ECO:0007669"/>
    <property type="project" value="InterPro"/>
</dbReference>
<dbReference type="InterPro" id="IPR022593">
    <property type="entry name" value="Oxoisoval_DH_suAlpha_N_dom"/>
</dbReference>
<evidence type="ECO:0000259" key="3">
    <source>
        <dbReference type="Pfam" id="PF00676"/>
    </source>
</evidence>
<dbReference type="CDD" id="cd02000">
    <property type="entry name" value="TPP_E1_PDC_ADC_BCADC"/>
    <property type="match status" value="1"/>
</dbReference>
<dbReference type="PANTHER" id="PTHR43380">
    <property type="entry name" value="2-OXOISOVALERATE DEHYDROGENASE SUBUNIT ALPHA, MITOCHONDRIAL"/>
    <property type="match status" value="1"/>
</dbReference>
<dbReference type="PANTHER" id="PTHR43380:SF1">
    <property type="entry name" value="2-OXOISOVALERATE DEHYDROGENASE SUBUNIT ALPHA, MITOCHONDRIAL"/>
    <property type="match status" value="1"/>
</dbReference>
<evidence type="ECO:0000313" key="6">
    <source>
        <dbReference type="Proteomes" id="UP000183080"/>
    </source>
</evidence>
<feature type="region of interest" description="Disordered" evidence="2">
    <location>
        <begin position="1"/>
        <end position="40"/>
    </location>
</feature>
<dbReference type="InterPro" id="IPR029061">
    <property type="entry name" value="THDP-binding"/>
</dbReference>
<dbReference type="AlphaFoldDB" id="A0A1J5T5E4"/>
<comment type="caution">
    <text evidence="5">The sequence shown here is derived from an EMBL/GenBank/DDBJ whole genome shotgun (WGS) entry which is preliminary data.</text>
</comment>
<dbReference type="InterPro" id="IPR050771">
    <property type="entry name" value="Alpha-ketoacid_DH_E1_comp"/>
</dbReference>
<dbReference type="SUPFAM" id="SSF52518">
    <property type="entry name" value="Thiamin diphosphate-binding fold (THDP-binding)"/>
    <property type="match status" value="1"/>
</dbReference>
<dbReference type="Pfam" id="PF12573">
    <property type="entry name" value="OxoDH_E1alpha_N"/>
    <property type="match status" value="1"/>
</dbReference>
<accession>A0A1J5T5E4</accession>
<protein>
    <submittedName>
        <fullName evidence="5">2-oxoisovalerate dehydrogenase</fullName>
    </submittedName>
</protein>
<evidence type="ECO:0000256" key="2">
    <source>
        <dbReference type="SAM" id="MobiDB-lite"/>
    </source>
</evidence>
<dbReference type="GO" id="GO:0009083">
    <property type="term" value="P:branched-chain amino acid catabolic process"/>
    <property type="evidence" value="ECO:0007669"/>
    <property type="project" value="TreeGrafter"/>
</dbReference>
<dbReference type="GO" id="GO:0044272">
    <property type="term" value="P:sulfur compound biosynthetic process"/>
    <property type="evidence" value="ECO:0007669"/>
    <property type="project" value="UniProtKB-ARBA"/>
</dbReference>